<dbReference type="InterPro" id="IPR045547">
    <property type="entry name" value="bpX6"/>
</dbReference>
<comment type="caution">
    <text evidence="2">The sequence shown here is derived from an EMBL/GenBank/DDBJ whole genome shotgun (WGS) entry which is preliminary data.</text>
</comment>
<organism evidence="2 3">
    <name type="scientific">Solirubrobacter deserti</name>
    <dbReference type="NCBI Taxonomy" id="2282478"/>
    <lineage>
        <taxon>Bacteria</taxon>
        <taxon>Bacillati</taxon>
        <taxon>Actinomycetota</taxon>
        <taxon>Thermoleophilia</taxon>
        <taxon>Solirubrobacterales</taxon>
        <taxon>Solirubrobacteraceae</taxon>
        <taxon>Solirubrobacter</taxon>
    </lineage>
</organism>
<protein>
    <submittedName>
        <fullName evidence="2">BpX6 domain-containing protein</fullName>
    </submittedName>
</protein>
<accession>A0ABT4RCE1</accession>
<evidence type="ECO:0000313" key="2">
    <source>
        <dbReference type="EMBL" id="MDA0136190.1"/>
    </source>
</evidence>
<dbReference type="EMBL" id="JAPCID010000002">
    <property type="protein sequence ID" value="MDA0136190.1"/>
    <property type="molecule type" value="Genomic_DNA"/>
</dbReference>
<evidence type="ECO:0000313" key="3">
    <source>
        <dbReference type="Proteomes" id="UP001147700"/>
    </source>
</evidence>
<reference evidence="2" key="1">
    <citation type="submission" date="2022-10" db="EMBL/GenBank/DDBJ databases">
        <title>The WGS of Solirubrobacter sp. CPCC 204708.</title>
        <authorList>
            <person name="Jiang Z."/>
        </authorList>
    </citation>
    <scope>NUCLEOTIDE SEQUENCE</scope>
    <source>
        <strain evidence="2">CPCC 204708</strain>
    </source>
</reference>
<name>A0ABT4RCE1_9ACTN</name>
<feature type="domain" description="MoxR-vWA-beta-propeller ternary system" evidence="1">
    <location>
        <begin position="2"/>
        <end position="144"/>
    </location>
</feature>
<dbReference type="Proteomes" id="UP001147700">
    <property type="component" value="Unassembled WGS sequence"/>
</dbReference>
<dbReference type="Pfam" id="PF19922">
    <property type="entry name" value="bpX6"/>
    <property type="match status" value="1"/>
</dbReference>
<proteinExistence type="predicted"/>
<gene>
    <name evidence="2" type="ORF">OJ962_01675</name>
</gene>
<evidence type="ECO:0000259" key="1">
    <source>
        <dbReference type="Pfam" id="PF19922"/>
    </source>
</evidence>
<keyword evidence="3" id="KW-1185">Reference proteome</keyword>
<sequence length="799" mass="86375">MMRGTVEAAGYILDVPVIGEPAARARVLAAWAAGASLRALPDGRWLVLLAAPVTVRAERAPGLPVLREGTTLRAGSDEPGSGLVELRHGRTQHHDVDALPRLDPSAWLELPPVVALRPLDAPPVPVTVVRPEPPEELDLRGVATLASAGEQTERLFEAAKAGTRRRGWFARLVLRSPAAGVVGRRHKEYLDKLTRAFETGDYENALRDAIALGGAGAEWLSLRLPGRREGELRPSDHLGGGGGAVPWPDSIGDLLRQLYLKAAKELEYADQIERAAFVHSDLLHAPYDAVALLERHRRFALAARLAEARDLVPALAVSLWWRAGRRERAIALARERGAWYSALQRVENANLARDLREAWVEAERERGDHRAAIDAAWPDPLLREQIGPDLAALRELGGAPGATALALALAWRPDTPTTEEALALLAPRPSGAAVRLALLEGLADHPAADPLADRRLASAALRAVLREGATGELRTTHSGRALFEALRERADPLLRADLPVFRAGRQPGGNVHFEAPADRGALELRDAVLLPAGVLVAHGALGVRLLRPDGRELARWADTPADQLIPADHGTSALVVAHGESVAQVRHLDLTTRRLSHVAALAGYRFLDTFDGAIVIAAHEGIEGVDLTHAPPRTAWSELDQRTEVRHLARTATSLSAIVDTPLEGRPGERSIERWTWRMPARALEQRDLQSDEWAPDAQTTAGGRVVWIEGDHLRTDPGPRDGRPLDGPSAVAVSGDRYALITGGRVEVARATLEFPEADGVRLRVFGDVATAFSTDGRVLAVDLTNDELLARLRLAPR</sequence>
<dbReference type="RefSeq" id="WP_202953122.1">
    <property type="nucleotide sequence ID" value="NZ_JAPCID010000002.1"/>
</dbReference>